<dbReference type="PANTHER" id="PTHR30290">
    <property type="entry name" value="PERIPLASMIC BINDING COMPONENT OF ABC TRANSPORTER"/>
    <property type="match status" value="1"/>
</dbReference>
<dbReference type="InterPro" id="IPR039424">
    <property type="entry name" value="SBP_5"/>
</dbReference>
<keyword evidence="3" id="KW-1185">Reference proteome</keyword>
<comment type="caution">
    <text evidence="2">The sequence shown here is derived from an EMBL/GenBank/DDBJ whole genome shotgun (WGS) entry which is preliminary data.</text>
</comment>
<reference evidence="2 3" key="1">
    <citation type="submission" date="2021-06" db="EMBL/GenBank/DDBJ databases">
        <title>Enterococcus alishanensis sp. nov., a novel lactic acid bacterium isolated from fresh coffee beans.</title>
        <authorList>
            <person name="Chen Y.-S."/>
        </authorList>
    </citation>
    <scope>NUCLEOTIDE SEQUENCE [LARGE SCALE GENOMIC DNA]</scope>
    <source>
        <strain evidence="2 3">ALS3</strain>
    </source>
</reference>
<sequence length="517" mass="57766">MKKKIFTVLFTMILLLGGLGLGQAGNTVEAKESADDTFTFSIDSDPVSLNPISANDRWGMTAVNLVFSPLARSESDGAIKNELANEIVKADDGLSVTVTLKENLVWSDEQPLTADDVVFTYEKKIDKNNGASDMLWVGEQPVTVEKVDDLTIKFTLPALNVPILNQVAVDTYILPKHVYENVDFAEAEVNVDPVGSGPYKFAEYKKGEYLKFEANGSYYGGQANLNNVVLQIISNPDTAKVALQSGEVDAGLVQPAEVKEMQKNDLKIRSYSENRVGYMGINMNSKKVADEKVRQAMFLALNKPEMNKATYLNKKYYSNAYSILPPNNEYYNNKVKKYKTNVKKATDLIKEADAEGTQLNLGYMTGDKIQKMQVTFIKEALEEIGLKVKLSAVETAALVTELQKENSKKYDMYISGYIWGNDPDAYKSQFKSDGDFNIMHYKNDKVDELFNAGANELDEVKRKDIYNQLQTEIANDAVFYPIVDNKKIIASNPSVKGFSDAKFVPVYIMEDWSKLSK</sequence>
<dbReference type="CDD" id="cd00995">
    <property type="entry name" value="PBP2_NikA_DppA_OppA_like"/>
    <property type="match status" value="1"/>
</dbReference>
<dbReference type="InterPro" id="IPR000914">
    <property type="entry name" value="SBP_5_dom"/>
</dbReference>
<evidence type="ECO:0000259" key="1">
    <source>
        <dbReference type="Pfam" id="PF00496"/>
    </source>
</evidence>
<dbReference type="InterPro" id="IPR030678">
    <property type="entry name" value="Peptide/Ni-bd"/>
</dbReference>
<dbReference type="PANTHER" id="PTHR30290:SF59">
    <property type="entry name" value="OLIGOPEPTIDE ABC TRANSPORTER,SUBSTRATE-BINDING PROTEIN"/>
    <property type="match status" value="1"/>
</dbReference>
<dbReference type="RefSeq" id="WP_218324427.1">
    <property type="nucleotide sequence ID" value="NZ_JAHUZB010000001.1"/>
</dbReference>
<gene>
    <name evidence="2" type="ORF">KUA55_01620</name>
</gene>
<protein>
    <submittedName>
        <fullName evidence="2">ABC transporter substrate-binding protein</fullName>
    </submittedName>
</protein>
<dbReference type="Proteomes" id="UP000774130">
    <property type="component" value="Unassembled WGS sequence"/>
</dbReference>
<feature type="domain" description="Solute-binding protein family 5" evidence="1">
    <location>
        <begin position="79"/>
        <end position="435"/>
    </location>
</feature>
<proteinExistence type="predicted"/>
<dbReference type="EMBL" id="JAHUZB010000001">
    <property type="protein sequence ID" value="MBV7389362.1"/>
    <property type="molecule type" value="Genomic_DNA"/>
</dbReference>
<evidence type="ECO:0000313" key="2">
    <source>
        <dbReference type="EMBL" id="MBV7389362.1"/>
    </source>
</evidence>
<dbReference type="PIRSF" id="PIRSF002741">
    <property type="entry name" value="MppA"/>
    <property type="match status" value="1"/>
</dbReference>
<evidence type="ECO:0000313" key="3">
    <source>
        <dbReference type="Proteomes" id="UP000774130"/>
    </source>
</evidence>
<accession>A0ABS6T8Y6</accession>
<name>A0ABS6T8Y6_9ENTE</name>
<dbReference type="Pfam" id="PF00496">
    <property type="entry name" value="SBP_bac_5"/>
    <property type="match status" value="1"/>
</dbReference>
<organism evidence="2 3">
    <name type="scientific">Enterococcus alishanensis</name>
    <dbReference type="NCBI Taxonomy" id="1303817"/>
    <lineage>
        <taxon>Bacteria</taxon>
        <taxon>Bacillati</taxon>
        <taxon>Bacillota</taxon>
        <taxon>Bacilli</taxon>
        <taxon>Lactobacillales</taxon>
        <taxon>Enterococcaceae</taxon>
        <taxon>Enterococcus</taxon>
    </lineage>
</organism>